<protein>
    <recommendedName>
        <fullName evidence="9">Cobalamin biosynthesis protein CobD</fullName>
    </recommendedName>
</protein>
<feature type="transmembrane region" description="Helical" evidence="9">
    <location>
        <begin position="302"/>
        <end position="319"/>
    </location>
</feature>
<reference evidence="10 11" key="1">
    <citation type="journal article" date="2015" name="Infect. Genet. Evol.">
        <title>Genomic sequences of six botulinum neurotoxin-producing strains representing three clostridial species illustrate the mobility and diversity of botulinum neurotoxin genes.</title>
        <authorList>
            <person name="Smith T.J."/>
            <person name="Hill K.K."/>
            <person name="Xie G."/>
            <person name="Foley B.T."/>
            <person name="Williamson C.H."/>
            <person name="Foster J.T."/>
            <person name="Johnson S.L."/>
            <person name="Chertkov O."/>
            <person name="Teshima H."/>
            <person name="Gibbons H.S."/>
            <person name="Johnsky L.A."/>
            <person name="Karavis M.A."/>
            <person name="Smith L.A."/>
        </authorList>
    </citation>
    <scope>NUCLEOTIDE SEQUENCE [LARGE SCALE GENOMIC DNA]</scope>
    <source>
        <strain evidence="10 11">CDC 2741</strain>
    </source>
</reference>
<evidence type="ECO:0000256" key="3">
    <source>
        <dbReference type="ARBA" id="ARBA00006263"/>
    </source>
</evidence>
<name>A0A0C1R4Q7_9CLOT</name>
<dbReference type="STRING" id="29341.RSJ17_10335"/>
<keyword evidence="8 9" id="KW-0472">Membrane</keyword>
<dbReference type="OrthoDB" id="9811967at2"/>
<dbReference type="Proteomes" id="UP000031366">
    <property type="component" value="Unassembled WGS sequence"/>
</dbReference>
<keyword evidence="4 9" id="KW-1003">Cell membrane</keyword>
<feature type="transmembrane region" description="Helical" evidence="9">
    <location>
        <begin position="214"/>
        <end position="234"/>
    </location>
</feature>
<evidence type="ECO:0000256" key="7">
    <source>
        <dbReference type="ARBA" id="ARBA00022989"/>
    </source>
</evidence>
<evidence type="ECO:0000256" key="4">
    <source>
        <dbReference type="ARBA" id="ARBA00022475"/>
    </source>
</evidence>
<keyword evidence="7 9" id="KW-1133">Transmembrane helix</keyword>
<proteinExistence type="inferred from homology"/>
<dbReference type="GO" id="GO:0048472">
    <property type="term" value="F:threonine-phosphate decarboxylase activity"/>
    <property type="evidence" value="ECO:0007669"/>
    <property type="project" value="InterPro"/>
</dbReference>
<dbReference type="NCBIfam" id="TIGR00380">
    <property type="entry name" value="cobal_cbiB"/>
    <property type="match status" value="1"/>
</dbReference>
<dbReference type="InterPro" id="IPR004485">
    <property type="entry name" value="Cobalamin_biosynth_CobD/CbiB"/>
</dbReference>
<evidence type="ECO:0000313" key="10">
    <source>
        <dbReference type="EMBL" id="KIE48462.1"/>
    </source>
</evidence>
<evidence type="ECO:0000313" key="11">
    <source>
        <dbReference type="Proteomes" id="UP000031366"/>
    </source>
</evidence>
<evidence type="ECO:0000256" key="1">
    <source>
        <dbReference type="ARBA" id="ARBA00004651"/>
    </source>
</evidence>
<evidence type="ECO:0000256" key="6">
    <source>
        <dbReference type="ARBA" id="ARBA00022692"/>
    </source>
</evidence>
<evidence type="ECO:0000256" key="2">
    <source>
        <dbReference type="ARBA" id="ARBA00004953"/>
    </source>
</evidence>
<dbReference type="PANTHER" id="PTHR34308">
    <property type="entry name" value="COBALAMIN BIOSYNTHESIS PROTEIN CBIB"/>
    <property type="match status" value="1"/>
</dbReference>
<dbReference type="RefSeq" id="WP_039629680.1">
    <property type="nucleotide sequence ID" value="NZ_AYSO01000007.1"/>
</dbReference>
<gene>
    <name evidence="9 10" type="primary">cobD</name>
    <name evidence="10" type="ORF">U732_4245</name>
</gene>
<organism evidence="10 11">
    <name type="scientific">Clostridium argentinense CDC 2741</name>
    <dbReference type="NCBI Taxonomy" id="1418104"/>
    <lineage>
        <taxon>Bacteria</taxon>
        <taxon>Bacillati</taxon>
        <taxon>Bacillota</taxon>
        <taxon>Clostridia</taxon>
        <taxon>Eubacteriales</taxon>
        <taxon>Clostridiaceae</taxon>
        <taxon>Clostridium</taxon>
    </lineage>
</organism>
<feature type="transmembrane region" description="Helical" evidence="9">
    <location>
        <begin position="57"/>
        <end position="76"/>
    </location>
</feature>
<dbReference type="EMBL" id="AYSO01000007">
    <property type="protein sequence ID" value="KIE48462.1"/>
    <property type="molecule type" value="Genomic_DNA"/>
</dbReference>
<evidence type="ECO:0000256" key="5">
    <source>
        <dbReference type="ARBA" id="ARBA00022573"/>
    </source>
</evidence>
<comment type="caution">
    <text evidence="10">The sequence shown here is derived from an EMBL/GenBank/DDBJ whole genome shotgun (WGS) entry which is preliminary data.</text>
</comment>
<feature type="transmembrane region" description="Helical" evidence="9">
    <location>
        <begin position="12"/>
        <end position="36"/>
    </location>
</feature>
<dbReference type="AlphaFoldDB" id="A0A0C1R4Q7"/>
<keyword evidence="5 9" id="KW-0169">Cobalamin biosynthesis</keyword>
<dbReference type="GO" id="GO:0015420">
    <property type="term" value="F:ABC-type vitamin B12 transporter activity"/>
    <property type="evidence" value="ECO:0007669"/>
    <property type="project" value="UniProtKB-UniRule"/>
</dbReference>
<dbReference type="GO" id="GO:0005886">
    <property type="term" value="C:plasma membrane"/>
    <property type="evidence" value="ECO:0007669"/>
    <property type="project" value="UniProtKB-SubCell"/>
</dbReference>
<keyword evidence="10" id="KW-0436">Ligase</keyword>
<comment type="subcellular location">
    <subcellularLocation>
        <location evidence="1 9">Cell membrane</location>
        <topology evidence="1 9">Multi-pass membrane protein</topology>
    </subcellularLocation>
</comment>
<dbReference type="UniPathway" id="UPA00148"/>
<evidence type="ECO:0000256" key="9">
    <source>
        <dbReference type="HAMAP-Rule" id="MF_00024"/>
    </source>
</evidence>
<dbReference type="Pfam" id="PF03186">
    <property type="entry name" value="CobD_Cbib"/>
    <property type="match status" value="1"/>
</dbReference>
<accession>A0A0C1R4Q7</accession>
<keyword evidence="11" id="KW-1185">Reference proteome</keyword>
<feature type="transmembrane region" description="Helical" evidence="9">
    <location>
        <begin position="162"/>
        <end position="180"/>
    </location>
</feature>
<evidence type="ECO:0000256" key="8">
    <source>
        <dbReference type="ARBA" id="ARBA00023136"/>
    </source>
</evidence>
<sequence>MFNFNLKANIIYVLIAMVIDFILGDPAWLPHPIIYIGKLIAKLENYFRKGEKSDEGLRICGGLIVLIVCFITYTIPYALLKLSLINEYLFHGLNVFIIWTTLAAKSLHGAAIEVYKSLEKRDIEDARVKLSYIVGRDTANLEEDEIIRADIETVAENASDGIIAPIFYAILGGAPLAMMYKGVNTMDSMLGYLNEKFKYIGFFPAKVDDLFNLIPARLTGVLMCLTSFVVGGNIEDSFRIMIRDRKNHKSPNCAYPEAAAAGAMKIQLGGTNVYFGEIVYKPTLGDRIKGLEARDIKQSIKLMYSSEILLVLVSLILVVI</sequence>
<comment type="similarity">
    <text evidence="3 9">Belongs to the CobD/CbiB family.</text>
</comment>
<dbReference type="GO" id="GO:0009236">
    <property type="term" value="P:cobalamin biosynthetic process"/>
    <property type="evidence" value="ECO:0007669"/>
    <property type="project" value="UniProtKB-UniRule"/>
</dbReference>
<feature type="transmembrane region" description="Helical" evidence="9">
    <location>
        <begin position="88"/>
        <end position="107"/>
    </location>
</feature>
<comment type="pathway">
    <text evidence="2 9">Cofactor biosynthesis; adenosylcobalamin biosynthesis.</text>
</comment>
<keyword evidence="6 9" id="KW-0812">Transmembrane</keyword>
<dbReference type="HAMAP" id="MF_00024">
    <property type="entry name" value="CobD_CbiB"/>
    <property type="match status" value="1"/>
</dbReference>
<dbReference type="GO" id="GO:0016874">
    <property type="term" value="F:ligase activity"/>
    <property type="evidence" value="ECO:0007669"/>
    <property type="project" value="UniProtKB-KW"/>
</dbReference>
<dbReference type="PANTHER" id="PTHR34308:SF1">
    <property type="entry name" value="COBALAMIN BIOSYNTHESIS PROTEIN CBIB"/>
    <property type="match status" value="1"/>
</dbReference>
<comment type="function">
    <text evidence="9">Converts cobyric acid to cobinamide by the addition of aminopropanol on the F carboxylic group.</text>
</comment>